<feature type="compositionally biased region" description="Basic and acidic residues" evidence="1">
    <location>
        <begin position="216"/>
        <end position="225"/>
    </location>
</feature>
<reference evidence="2 3" key="1">
    <citation type="submission" date="2019-03" db="EMBL/GenBank/DDBJ databases">
        <title>First draft genome of Liparis tanakae, snailfish: a comprehensive survey of snailfish specific genes.</title>
        <authorList>
            <person name="Kim W."/>
            <person name="Song I."/>
            <person name="Jeong J.-H."/>
            <person name="Kim D."/>
            <person name="Kim S."/>
            <person name="Ryu S."/>
            <person name="Song J.Y."/>
            <person name="Lee S.K."/>
        </authorList>
    </citation>
    <scope>NUCLEOTIDE SEQUENCE [LARGE SCALE GENOMIC DNA]</scope>
    <source>
        <tissue evidence="2">Muscle</tissue>
    </source>
</reference>
<comment type="caution">
    <text evidence="2">The sequence shown here is derived from an EMBL/GenBank/DDBJ whole genome shotgun (WGS) entry which is preliminary data.</text>
</comment>
<organism evidence="2 3">
    <name type="scientific">Liparis tanakae</name>
    <name type="common">Tanaka's snailfish</name>
    <dbReference type="NCBI Taxonomy" id="230148"/>
    <lineage>
        <taxon>Eukaryota</taxon>
        <taxon>Metazoa</taxon>
        <taxon>Chordata</taxon>
        <taxon>Craniata</taxon>
        <taxon>Vertebrata</taxon>
        <taxon>Euteleostomi</taxon>
        <taxon>Actinopterygii</taxon>
        <taxon>Neopterygii</taxon>
        <taxon>Teleostei</taxon>
        <taxon>Neoteleostei</taxon>
        <taxon>Acanthomorphata</taxon>
        <taxon>Eupercaria</taxon>
        <taxon>Perciformes</taxon>
        <taxon>Cottioidei</taxon>
        <taxon>Cottales</taxon>
        <taxon>Liparidae</taxon>
        <taxon>Liparis</taxon>
    </lineage>
</organism>
<dbReference type="EMBL" id="SRLO01000715">
    <property type="protein sequence ID" value="TNN48006.1"/>
    <property type="molecule type" value="Genomic_DNA"/>
</dbReference>
<accession>A0A4Z2G355</accession>
<dbReference type="Proteomes" id="UP000314294">
    <property type="component" value="Unassembled WGS sequence"/>
</dbReference>
<feature type="region of interest" description="Disordered" evidence="1">
    <location>
        <begin position="153"/>
        <end position="194"/>
    </location>
</feature>
<protein>
    <submittedName>
        <fullName evidence="2">Uncharacterized protein</fullName>
    </submittedName>
</protein>
<evidence type="ECO:0000256" key="1">
    <source>
        <dbReference type="SAM" id="MobiDB-lite"/>
    </source>
</evidence>
<feature type="region of interest" description="Disordered" evidence="1">
    <location>
        <begin position="72"/>
        <end position="116"/>
    </location>
</feature>
<keyword evidence="3" id="KW-1185">Reference proteome</keyword>
<proteinExistence type="predicted"/>
<gene>
    <name evidence="2" type="ORF">EYF80_041778</name>
</gene>
<evidence type="ECO:0000313" key="3">
    <source>
        <dbReference type="Proteomes" id="UP000314294"/>
    </source>
</evidence>
<name>A0A4Z2G355_9TELE</name>
<sequence length="255" mass="28592">MTCCSGEHRAGSEWDTLPISCELTSRKSHIWLESQKFTTLNYTYWTLLCDRCNVGPHGLSLRHGHHKYSHIQNYDDSNRGNKREHKVNTSCDVMGDGDDDQQVERGSVQRDERQQNVNKDAIRLRFPAGLVEEEWKAELRAFSRLHPAYIDDDLTRSSPGGGPEGDCRRKALRGVGRSTGISSWGTGHRRDRGLEPAGMVAGHWELEQDEMTTGHWEPESGKGGDSDGTVECGTGGTTGTAVEYHRAGRNRKRRD</sequence>
<dbReference type="AlphaFoldDB" id="A0A4Z2G355"/>
<feature type="region of interest" description="Disordered" evidence="1">
    <location>
        <begin position="209"/>
        <end position="255"/>
    </location>
</feature>
<evidence type="ECO:0000313" key="2">
    <source>
        <dbReference type="EMBL" id="TNN48006.1"/>
    </source>
</evidence>